<accession>A0A7D5QEW4</accession>
<dbReference type="InterPro" id="IPR055952">
    <property type="entry name" value="DUF7530"/>
</dbReference>
<sequence>MSRGSDPTDPVFAEAWTYESIVSALPGTKFSMGTAVALQVAIFEGGLLVLAAAYDLWNAVPAGTAAVVVAAAGSYLMTSIAASNRTVVMPDRYYRLLFGSSIEVVLAVLAFSALVTHLFVFDPLHAGTELPAARLLPFAVDPAPTPLVTTLFGTEPPVPAVFFALLVLWDLCYRIGTSWWAAVVSIYRELRLGPTGESAVTFRRIEWFNVAFAVVQLALVPVVLDRPVLLLVVSGHVLAVTTASVTAIALSIRRER</sequence>
<feature type="transmembrane region" description="Helical" evidence="1">
    <location>
        <begin position="207"/>
        <end position="224"/>
    </location>
</feature>
<keyword evidence="1" id="KW-1133">Transmembrane helix</keyword>
<reference evidence="2 3" key="1">
    <citation type="submission" date="2020-06" db="EMBL/GenBank/DDBJ databases">
        <title>NJ-3-1, isolated from saline soil.</title>
        <authorList>
            <person name="Cui H.L."/>
            <person name="Shi X."/>
        </authorList>
    </citation>
    <scope>NUCLEOTIDE SEQUENCE [LARGE SCALE GENOMIC DNA]</scope>
    <source>
        <strain evidence="2 3">NJ-3-1</strain>
    </source>
</reference>
<feature type="transmembrane region" description="Helical" evidence="1">
    <location>
        <begin position="230"/>
        <end position="252"/>
    </location>
</feature>
<organism evidence="2 3">
    <name type="scientific">Halorarum salinum</name>
    <dbReference type="NCBI Taxonomy" id="2743089"/>
    <lineage>
        <taxon>Archaea</taxon>
        <taxon>Methanobacteriati</taxon>
        <taxon>Methanobacteriota</taxon>
        <taxon>Stenosarchaea group</taxon>
        <taxon>Halobacteria</taxon>
        <taxon>Halobacteriales</taxon>
        <taxon>Haloferacaceae</taxon>
        <taxon>Halorarum</taxon>
    </lineage>
</organism>
<name>A0A7D5QEW4_9EURY</name>
<feature type="transmembrane region" description="Helical" evidence="1">
    <location>
        <begin position="60"/>
        <end position="82"/>
    </location>
</feature>
<keyword evidence="1" id="KW-0472">Membrane</keyword>
<gene>
    <name evidence="2" type="ORF">HUG12_04320</name>
</gene>
<dbReference type="AlphaFoldDB" id="A0A7D5QEW4"/>
<keyword evidence="1" id="KW-0812">Transmembrane</keyword>
<proteinExistence type="predicted"/>
<dbReference type="KEGG" id="halu:HUG12_04320"/>
<evidence type="ECO:0000256" key="1">
    <source>
        <dbReference type="SAM" id="Phobius"/>
    </source>
</evidence>
<dbReference type="Proteomes" id="UP000509626">
    <property type="component" value="Chromosome"/>
</dbReference>
<evidence type="ECO:0000313" key="3">
    <source>
        <dbReference type="Proteomes" id="UP000509626"/>
    </source>
</evidence>
<dbReference type="OrthoDB" id="163266at2157"/>
<dbReference type="GeneID" id="56036657"/>
<feature type="transmembrane region" description="Helical" evidence="1">
    <location>
        <begin position="94"/>
        <end position="120"/>
    </location>
</feature>
<dbReference type="Pfam" id="PF24374">
    <property type="entry name" value="DUF7530"/>
    <property type="match status" value="2"/>
</dbReference>
<evidence type="ECO:0000313" key="2">
    <source>
        <dbReference type="EMBL" id="QLG61002.1"/>
    </source>
</evidence>
<dbReference type="EMBL" id="CP058579">
    <property type="protein sequence ID" value="QLG61002.1"/>
    <property type="molecule type" value="Genomic_DNA"/>
</dbReference>
<keyword evidence="3" id="KW-1185">Reference proteome</keyword>
<dbReference type="RefSeq" id="WP_179267586.1">
    <property type="nucleotide sequence ID" value="NZ_CP058579.1"/>
</dbReference>
<protein>
    <submittedName>
        <fullName evidence="2">Uncharacterized protein</fullName>
    </submittedName>
</protein>